<evidence type="ECO:0000256" key="1">
    <source>
        <dbReference type="ARBA" id="ARBA00004141"/>
    </source>
</evidence>
<dbReference type="InterPro" id="IPR029020">
    <property type="entry name" value="Ammonium/urea_transptr"/>
</dbReference>
<feature type="region of interest" description="Disordered" evidence="8">
    <location>
        <begin position="414"/>
        <end position="439"/>
    </location>
</feature>
<dbReference type="AlphaFoldDB" id="A0A6J6S4B0"/>
<keyword evidence="3" id="KW-0813">Transport</keyword>
<dbReference type="PANTHER" id="PTHR43029:SF10">
    <property type="entry name" value="AMMONIUM TRANSPORTER MEP2"/>
    <property type="match status" value="1"/>
</dbReference>
<comment type="subcellular location">
    <subcellularLocation>
        <location evidence="1">Membrane</location>
        <topology evidence="1">Multi-pass membrane protein</topology>
    </subcellularLocation>
</comment>
<feature type="transmembrane region" description="Helical" evidence="9">
    <location>
        <begin position="287"/>
        <end position="305"/>
    </location>
</feature>
<reference evidence="11" key="1">
    <citation type="submission" date="2020-05" db="EMBL/GenBank/DDBJ databases">
        <authorList>
            <person name="Chiriac C."/>
            <person name="Salcher M."/>
            <person name="Ghai R."/>
            <person name="Kavagutti S V."/>
        </authorList>
    </citation>
    <scope>NUCLEOTIDE SEQUENCE</scope>
</reference>
<dbReference type="PANTHER" id="PTHR43029">
    <property type="entry name" value="AMMONIUM TRANSPORTER MEP2"/>
    <property type="match status" value="1"/>
</dbReference>
<feature type="transmembrane region" description="Helical" evidence="9">
    <location>
        <begin position="39"/>
        <end position="59"/>
    </location>
</feature>
<evidence type="ECO:0000313" key="11">
    <source>
        <dbReference type="EMBL" id="CAB4729626.1"/>
    </source>
</evidence>
<feature type="transmembrane region" description="Helical" evidence="9">
    <location>
        <begin position="235"/>
        <end position="252"/>
    </location>
</feature>
<feature type="transmembrane region" description="Helical" evidence="9">
    <location>
        <begin position="317"/>
        <end position="341"/>
    </location>
</feature>
<protein>
    <submittedName>
        <fullName evidence="11">Unannotated protein</fullName>
    </submittedName>
</protein>
<dbReference type="PROSITE" id="PS01219">
    <property type="entry name" value="AMMONIUM_TRANSP"/>
    <property type="match status" value="1"/>
</dbReference>
<evidence type="ECO:0000256" key="2">
    <source>
        <dbReference type="ARBA" id="ARBA00005887"/>
    </source>
</evidence>
<evidence type="ECO:0000256" key="4">
    <source>
        <dbReference type="ARBA" id="ARBA00022692"/>
    </source>
</evidence>
<dbReference type="NCBIfam" id="TIGR00836">
    <property type="entry name" value="amt"/>
    <property type="match status" value="1"/>
</dbReference>
<feature type="transmembrane region" description="Helical" evidence="9">
    <location>
        <begin position="154"/>
        <end position="175"/>
    </location>
</feature>
<keyword evidence="5 9" id="KW-1133">Transmembrane helix</keyword>
<dbReference type="GO" id="GO:0005886">
    <property type="term" value="C:plasma membrane"/>
    <property type="evidence" value="ECO:0007669"/>
    <property type="project" value="TreeGrafter"/>
</dbReference>
<dbReference type="SUPFAM" id="SSF111352">
    <property type="entry name" value="Ammonium transporter"/>
    <property type="match status" value="1"/>
</dbReference>
<keyword evidence="4 9" id="KW-0812">Transmembrane</keyword>
<dbReference type="Gene3D" id="1.10.3430.10">
    <property type="entry name" value="Ammonium transporter AmtB like domains"/>
    <property type="match status" value="1"/>
</dbReference>
<evidence type="ECO:0000259" key="10">
    <source>
        <dbReference type="Pfam" id="PF00909"/>
    </source>
</evidence>
<feature type="transmembrane region" description="Helical" evidence="9">
    <location>
        <begin position="361"/>
        <end position="381"/>
    </location>
</feature>
<organism evidence="11">
    <name type="scientific">freshwater metagenome</name>
    <dbReference type="NCBI Taxonomy" id="449393"/>
    <lineage>
        <taxon>unclassified sequences</taxon>
        <taxon>metagenomes</taxon>
        <taxon>ecological metagenomes</taxon>
    </lineage>
</organism>
<dbReference type="GO" id="GO:0008519">
    <property type="term" value="F:ammonium channel activity"/>
    <property type="evidence" value="ECO:0007669"/>
    <property type="project" value="InterPro"/>
</dbReference>
<feature type="transmembrane region" description="Helical" evidence="9">
    <location>
        <begin position="6"/>
        <end position="27"/>
    </location>
</feature>
<evidence type="ECO:0000256" key="3">
    <source>
        <dbReference type="ARBA" id="ARBA00022448"/>
    </source>
</evidence>
<feature type="transmembrane region" description="Helical" evidence="9">
    <location>
        <begin position="87"/>
        <end position="108"/>
    </location>
</feature>
<accession>A0A6J6S4B0</accession>
<keyword evidence="7" id="KW-0924">Ammonia transport</keyword>
<evidence type="ECO:0000256" key="9">
    <source>
        <dbReference type="SAM" id="Phobius"/>
    </source>
</evidence>
<evidence type="ECO:0000256" key="5">
    <source>
        <dbReference type="ARBA" id="ARBA00022989"/>
    </source>
</evidence>
<feature type="domain" description="Ammonium transporter AmtB-like" evidence="10">
    <location>
        <begin position="6"/>
        <end position="408"/>
    </location>
</feature>
<dbReference type="InterPro" id="IPR024041">
    <property type="entry name" value="NH4_transpt_AmtB-like_dom"/>
</dbReference>
<proteinExistence type="inferred from homology"/>
<sequence>MDGYYAFMLVATALVLMMTVPALALFYGGMSRSKSVLNMMMMSFSAAAIVGILYVAVGWSMGFGGDGTFFANPFELFWLDGVTTDSYIFVMFQMTFAIITVALISGAVEGRMKFAAWLAFVPVWALVVYFPLAHMVFSCTDDSLICGRIGAQDYAGGTAVHINAGVAGLVLAIMVGKRLGFGKEPMRPHNLTLTMLGAGMLWLGWYGFNVGSIVFGGTTDEENLAQFYAETGRTFANTTLATFAAILAWLLVERLLHGKATSLGAASGIVAGLVAITPAAGAVDIEGAVAIGAISGAICAWAVGLKFKLGYDDSLDVVGVHLVGGIVGTVLIGLFSTADGAGGVDGLFYGGGFGSLGDQTLGALVAIVYSGVLTAVIALAIKFTIGLRIDDEAEVEGIDGAAHGESAYDLHTSLSSGKGSAFGSSLAAPSPSKSEGASA</sequence>
<evidence type="ECO:0000256" key="7">
    <source>
        <dbReference type="ARBA" id="ARBA00023177"/>
    </source>
</evidence>
<name>A0A6J6S4B0_9ZZZZ</name>
<gene>
    <name evidence="11" type="ORF">UFOPK2761_00404</name>
</gene>
<keyword evidence="6 9" id="KW-0472">Membrane</keyword>
<evidence type="ECO:0000256" key="6">
    <source>
        <dbReference type="ARBA" id="ARBA00023136"/>
    </source>
</evidence>
<dbReference type="Pfam" id="PF00909">
    <property type="entry name" value="Ammonium_transp"/>
    <property type="match status" value="1"/>
</dbReference>
<dbReference type="EMBL" id="CAEZYQ010000002">
    <property type="protein sequence ID" value="CAB4729626.1"/>
    <property type="molecule type" value="Genomic_DNA"/>
</dbReference>
<dbReference type="InterPro" id="IPR001905">
    <property type="entry name" value="Ammonium_transpt"/>
</dbReference>
<evidence type="ECO:0000256" key="8">
    <source>
        <dbReference type="SAM" id="MobiDB-lite"/>
    </source>
</evidence>
<comment type="similarity">
    <text evidence="2">Belongs to the ammonia transporter channel (TC 1.A.11.2) family.</text>
</comment>
<feature type="transmembrane region" description="Helical" evidence="9">
    <location>
        <begin position="264"/>
        <end position="281"/>
    </location>
</feature>
<dbReference type="InterPro" id="IPR018047">
    <property type="entry name" value="Ammonium_transpt_CS"/>
</dbReference>
<feature type="transmembrane region" description="Helical" evidence="9">
    <location>
        <begin position="115"/>
        <end position="134"/>
    </location>
</feature>
<feature type="transmembrane region" description="Helical" evidence="9">
    <location>
        <begin position="196"/>
        <end position="215"/>
    </location>
</feature>